<dbReference type="SUPFAM" id="SSF55874">
    <property type="entry name" value="ATPase domain of HSP90 chaperone/DNA topoisomerase II/histidine kinase"/>
    <property type="match status" value="1"/>
</dbReference>
<keyword evidence="4" id="KW-1185">Reference proteome</keyword>
<dbReference type="AlphaFoldDB" id="A0A4V6ENH6"/>
<evidence type="ECO:0000256" key="2">
    <source>
        <dbReference type="ARBA" id="ARBA00023012"/>
    </source>
</evidence>
<dbReference type="Pfam" id="PF02518">
    <property type="entry name" value="HATPase_c"/>
    <property type="match status" value="1"/>
</dbReference>
<dbReference type="InterPro" id="IPR003594">
    <property type="entry name" value="HATPase_dom"/>
</dbReference>
<evidence type="ECO:0000313" key="3">
    <source>
        <dbReference type="EMBL" id="QNU67891.1"/>
    </source>
</evidence>
<dbReference type="KEGG" id="rher:EHE19_005430"/>
<dbReference type="EMBL" id="CP061336">
    <property type="protein sequence ID" value="QNU67891.1"/>
    <property type="molecule type" value="Genomic_DNA"/>
</dbReference>
<accession>A0A4V6ENH6</accession>
<keyword evidence="1 3" id="KW-0418">Kinase</keyword>
<dbReference type="GO" id="GO:0000160">
    <property type="term" value="P:phosphorelay signal transduction system"/>
    <property type="evidence" value="ECO:0007669"/>
    <property type="project" value="UniProtKB-KW"/>
</dbReference>
<organism evidence="3 4">
    <name type="scientific">Ruminiclostridium herbifermentans</name>
    <dbReference type="NCBI Taxonomy" id="2488810"/>
    <lineage>
        <taxon>Bacteria</taxon>
        <taxon>Bacillati</taxon>
        <taxon>Bacillota</taxon>
        <taxon>Clostridia</taxon>
        <taxon>Eubacteriales</taxon>
        <taxon>Oscillospiraceae</taxon>
        <taxon>Ruminiclostridium</taxon>
    </lineage>
</organism>
<sequence length="198" mass="21863">MRDLSLHILDIVQNSLKANSTIVKLHIFEKAECNKLGLIIEDNGIGMDSDFLKKVDDPFTTTRTTRKIGLGIPMLKESALKCEGEFNICSEKNIGTKVFATFSIDHIDRLPIGDVGSTMTALITASPDTHFILLAESVKGTFILDTEEIKKTLNGEDGGSEMQNLISINEFAVIQWLKEYINEGLKNIFGGVLNEIDS</sequence>
<dbReference type="Proteomes" id="UP000306409">
    <property type="component" value="Chromosome"/>
</dbReference>
<evidence type="ECO:0000256" key="1">
    <source>
        <dbReference type="ARBA" id="ARBA00022777"/>
    </source>
</evidence>
<dbReference type="InterPro" id="IPR036890">
    <property type="entry name" value="HATPase_C_sf"/>
</dbReference>
<dbReference type="Gene3D" id="3.30.565.10">
    <property type="entry name" value="Histidine kinase-like ATPase, C-terminal domain"/>
    <property type="match status" value="1"/>
</dbReference>
<name>A0A4V6ENH6_9FIRM</name>
<dbReference type="OrthoDB" id="9797586at2"/>
<evidence type="ECO:0000313" key="4">
    <source>
        <dbReference type="Proteomes" id="UP000306409"/>
    </source>
</evidence>
<protein>
    <submittedName>
        <fullName evidence="3">Sensor histidine kinase</fullName>
    </submittedName>
</protein>
<dbReference type="GO" id="GO:0016301">
    <property type="term" value="F:kinase activity"/>
    <property type="evidence" value="ECO:0007669"/>
    <property type="project" value="UniProtKB-KW"/>
</dbReference>
<dbReference type="PROSITE" id="PS50109">
    <property type="entry name" value="HIS_KIN"/>
    <property type="match status" value="1"/>
</dbReference>
<keyword evidence="1 3" id="KW-0808">Transferase</keyword>
<dbReference type="InterPro" id="IPR005467">
    <property type="entry name" value="His_kinase_dom"/>
</dbReference>
<keyword evidence="2" id="KW-0902">Two-component regulatory system</keyword>
<reference evidence="3 4" key="1">
    <citation type="submission" date="2020-09" db="EMBL/GenBank/DDBJ databases">
        <title>Characterization and genome sequencing of Ruminiclostridium sp. nov. MA18.</title>
        <authorList>
            <person name="Rettenmaier R."/>
            <person name="Kowollik M.-L."/>
            <person name="Liebl W."/>
            <person name="Zverlov V."/>
        </authorList>
    </citation>
    <scope>NUCLEOTIDE SEQUENCE [LARGE SCALE GENOMIC DNA]</scope>
    <source>
        <strain evidence="3 4">MA18</strain>
    </source>
</reference>
<dbReference type="RefSeq" id="WP_137698427.1">
    <property type="nucleotide sequence ID" value="NZ_CP061336.1"/>
</dbReference>
<gene>
    <name evidence="3" type="ORF">EHE19_005430</name>
</gene>
<proteinExistence type="predicted"/>